<dbReference type="InterPro" id="IPR000944">
    <property type="entry name" value="Tscrpt_reg_Rrf2"/>
</dbReference>
<dbReference type="AlphaFoldDB" id="A0A1I2B9P4"/>
<gene>
    <name evidence="2" type="ORF">DET52_105136</name>
    <name evidence="1" type="ORF">SAMN05216283_101348</name>
</gene>
<evidence type="ECO:0000313" key="3">
    <source>
        <dbReference type="Proteomes" id="UP000198964"/>
    </source>
</evidence>
<sequence length="148" mass="16437">MLSNTCKYAIRALIYLGKFSDGKGTKIGIKKISSDLDIPTPFLGKILQNLVKQKVLVSTKGPNGGFGLGKNKEDISLYEIVTIIDGEDFFKNCLISMEPCSTHHENGQPCPVHKRFSEVRANLSKFYGETTLAKIIDDMEGHEDLIKM</sequence>
<dbReference type="PANTHER" id="PTHR33221">
    <property type="entry name" value="WINGED HELIX-TURN-HELIX TRANSCRIPTIONAL REGULATOR, RRF2 FAMILY"/>
    <property type="match status" value="1"/>
</dbReference>
<dbReference type="PROSITE" id="PS51197">
    <property type="entry name" value="HTH_RRF2_2"/>
    <property type="match status" value="1"/>
</dbReference>
<accession>A0A1I2B9P4</accession>
<evidence type="ECO:0000313" key="4">
    <source>
        <dbReference type="Proteomes" id="UP000294848"/>
    </source>
</evidence>
<reference evidence="2 4" key="2">
    <citation type="submission" date="2019-03" db="EMBL/GenBank/DDBJ databases">
        <title>Freshwater and sediment microbial communities from various areas in North America, analyzing microbe dynamics in response to fracking.</title>
        <authorList>
            <person name="Lamendella R."/>
        </authorList>
    </citation>
    <scope>NUCLEOTIDE SEQUENCE [LARGE SCALE GENOMIC DNA]</scope>
    <source>
        <strain evidence="2 4">114D</strain>
    </source>
</reference>
<dbReference type="Proteomes" id="UP000294848">
    <property type="component" value="Unassembled WGS sequence"/>
</dbReference>
<dbReference type="EMBL" id="SNWI01000005">
    <property type="protein sequence ID" value="TDO01281.1"/>
    <property type="molecule type" value="Genomic_DNA"/>
</dbReference>
<dbReference type="EMBL" id="FONW01000001">
    <property type="protein sequence ID" value="SFE52789.1"/>
    <property type="molecule type" value="Genomic_DNA"/>
</dbReference>
<keyword evidence="3" id="KW-1185">Reference proteome</keyword>
<dbReference type="GO" id="GO:0005829">
    <property type="term" value="C:cytosol"/>
    <property type="evidence" value="ECO:0007669"/>
    <property type="project" value="TreeGrafter"/>
</dbReference>
<dbReference type="STRING" id="655355.SAMN05216283_101348"/>
<dbReference type="GO" id="GO:0003700">
    <property type="term" value="F:DNA-binding transcription factor activity"/>
    <property type="evidence" value="ECO:0007669"/>
    <property type="project" value="TreeGrafter"/>
</dbReference>
<dbReference type="InterPro" id="IPR036388">
    <property type="entry name" value="WH-like_DNA-bd_sf"/>
</dbReference>
<evidence type="ECO:0000313" key="2">
    <source>
        <dbReference type="EMBL" id="TDO01281.1"/>
    </source>
</evidence>
<dbReference type="NCBIfam" id="TIGR00738">
    <property type="entry name" value="rrf2_super"/>
    <property type="match status" value="1"/>
</dbReference>
<dbReference type="OrthoDB" id="9808360at2"/>
<proteinExistence type="predicted"/>
<organism evidence="1 3">
    <name type="scientific">Sunxiuqinia elliptica</name>
    <dbReference type="NCBI Taxonomy" id="655355"/>
    <lineage>
        <taxon>Bacteria</taxon>
        <taxon>Pseudomonadati</taxon>
        <taxon>Bacteroidota</taxon>
        <taxon>Bacteroidia</taxon>
        <taxon>Marinilabiliales</taxon>
        <taxon>Prolixibacteraceae</taxon>
        <taxon>Sunxiuqinia</taxon>
    </lineage>
</organism>
<name>A0A1I2B9P4_9BACT</name>
<protein>
    <submittedName>
        <fullName evidence="2">BadM/Rrf2 family transcriptional regulator</fullName>
    </submittedName>
    <submittedName>
        <fullName evidence="1">Transcriptional regulator, BadM/Rrf2 family</fullName>
    </submittedName>
</protein>
<dbReference type="Pfam" id="PF02082">
    <property type="entry name" value="Rrf2"/>
    <property type="match status" value="1"/>
</dbReference>
<dbReference type="RefSeq" id="WP_093918095.1">
    <property type="nucleotide sequence ID" value="NZ_FONW01000001.1"/>
</dbReference>
<dbReference type="Proteomes" id="UP000198964">
    <property type="component" value="Unassembled WGS sequence"/>
</dbReference>
<dbReference type="PANTHER" id="PTHR33221:SF15">
    <property type="entry name" value="HTH-TYPE TRANSCRIPTIONAL REGULATOR YWGB-RELATED"/>
    <property type="match status" value="1"/>
</dbReference>
<dbReference type="SUPFAM" id="SSF46785">
    <property type="entry name" value="Winged helix' DNA-binding domain"/>
    <property type="match status" value="1"/>
</dbReference>
<evidence type="ECO:0000313" key="1">
    <source>
        <dbReference type="EMBL" id="SFE52789.1"/>
    </source>
</evidence>
<dbReference type="Gene3D" id="1.10.10.10">
    <property type="entry name" value="Winged helix-like DNA-binding domain superfamily/Winged helix DNA-binding domain"/>
    <property type="match status" value="1"/>
</dbReference>
<reference evidence="1 3" key="1">
    <citation type="submission" date="2016-10" db="EMBL/GenBank/DDBJ databases">
        <authorList>
            <person name="de Groot N.N."/>
        </authorList>
    </citation>
    <scope>NUCLEOTIDE SEQUENCE [LARGE SCALE GENOMIC DNA]</scope>
    <source>
        <strain evidence="1 3">CGMCC 1.9156</strain>
    </source>
</reference>
<dbReference type="InterPro" id="IPR036390">
    <property type="entry name" value="WH_DNA-bd_sf"/>
</dbReference>